<organism evidence="2 3">
    <name type="scientific">Ensete ventricosum</name>
    <name type="common">Abyssinian banana</name>
    <name type="synonym">Musa ensete</name>
    <dbReference type="NCBI Taxonomy" id="4639"/>
    <lineage>
        <taxon>Eukaryota</taxon>
        <taxon>Viridiplantae</taxon>
        <taxon>Streptophyta</taxon>
        <taxon>Embryophyta</taxon>
        <taxon>Tracheophyta</taxon>
        <taxon>Spermatophyta</taxon>
        <taxon>Magnoliopsida</taxon>
        <taxon>Liliopsida</taxon>
        <taxon>Zingiberales</taxon>
        <taxon>Musaceae</taxon>
        <taxon>Ensete</taxon>
    </lineage>
</organism>
<gene>
    <name evidence="2" type="ORF">B296_00051642</name>
</gene>
<name>A0A426X6Y6_ENSVE</name>
<dbReference type="AlphaFoldDB" id="A0A426X6Y6"/>
<reference evidence="2 3" key="1">
    <citation type="journal article" date="2014" name="Agronomy (Basel)">
        <title>A Draft Genome Sequence for Ensete ventricosum, the Drought-Tolerant Tree Against Hunger.</title>
        <authorList>
            <person name="Harrison J."/>
            <person name="Moore K.A."/>
            <person name="Paszkiewicz K."/>
            <person name="Jones T."/>
            <person name="Grant M."/>
            <person name="Ambacheew D."/>
            <person name="Muzemil S."/>
            <person name="Studholme D.J."/>
        </authorList>
    </citation>
    <scope>NUCLEOTIDE SEQUENCE [LARGE SCALE GENOMIC DNA]</scope>
</reference>
<feature type="region of interest" description="Disordered" evidence="1">
    <location>
        <begin position="1"/>
        <end position="38"/>
    </location>
</feature>
<sequence>MTSPEGLSYPKAMHRSDRRWTRRSAKMPQRRIHQLRRKGCRCKATDSRAIGLAATWYRRGGTSVESSIPCSHGGRVLVVKGAKEVDNAEANFKY</sequence>
<protein>
    <submittedName>
        <fullName evidence="2">Uncharacterized protein</fullName>
    </submittedName>
</protein>
<dbReference type="EMBL" id="AMZH03025348">
    <property type="protein sequence ID" value="RRT35228.1"/>
    <property type="molecule type" value="Genomic_DNA"/>
</dbReference>
<evidence type="ECO:0000256" key="1">
    <source>
        <dbReference type="SAM" id="MobiDB-lite"/>
    </source>
</evidence>
<feature type="compositionally biased region" description="Basic residues" evidence="1">
    <location>
        <begin position="20"/>
        <end position="38"/>
    </location>
</feature>
<comment type="caution">
    <text evidence="2">The sequence shown here is derived from an EMBL/GenBank/DDBJ whole genome shotgun (WGS) entry which is preliminary data.</text>
</comment>
<dbReference type="Proteomes" id="UP000287651">
    <property type="component" value="Unassembled WGS sequence"/>
</dbReference>
<accession>A0A426X6Y6</accession>
<evidence type="ECO:0000313" key="2">
    <source>
        <dbReference type="EMBL" id="RRT35228.1"/>
    </source>
</evidence>
<evidence type="ECO:0000313" key="3">
    <source>
        <dbReference type="Proteomes" id="UP000287651"/>
    </source>
</evidence>
<proteinExistence type="predicted"/>